<dbReference type="InterPro" id="IPR004843">
    <property type="entry name" value="Calcineurin-like_PHP"/>
</dbReference>
<evidence type="ECO:0000256" key="2">
    <source>
        <dbReference type="ARBA" id="ARBA00022801"/>
    </source>
</evidence>
<organism evidence="6 7">
    <name type="scientific">Blastomonas natatoria</name>
    <dbReference type="NCBI Taxonomy" id="34015"/>
    <lineage>
        <taxon>Bacteria</taxon>
        <taxon>Pseudomonadati</taxon>
        <taxon>Pseudomonadota</taxon>
        <taxon>Alphaproteobacteria</taxon>
        <taxon>Sphingomonadales</taxon>
        <taxon>Sphingomonadaceae</taxon>
        <taxon>Blastomonas</taxon>
    </lineage>
</organism>
<name>A0A2V3V099_9SPHN</name>
<evidence type="ECO:0000313" key="7">
    <source>
        <dbReference type="Proteomes" id="UP000248014"/>
    </source>
</evidence>
<dbReference type="RefSeq" id="WP_110299197.1">
    <property type="nucleotide sequence ID" value="NZ_QJJM01000008.1"/>
</dbReference>
<comment type="similarity">
    <text evidence="4">Belongs to the cyclic nucleotide phosphodiesterase class-III family.</text>
</comment>
<dbReference type="GO" id="GO:0016787">
    <property type="term" value="F:hydrolase activity"/>
    <property type="evidence" value="ECO:0007669"/>
    <property type="project" value="UniProtKB-KW"/>
</dbReference>
<dbReference type="OrthoDB" id="651281at2"/>
<protein>
    <submittedName>
        <fullName evidence="6">3',5'-cyclic AMP phosphodiesterase CpdA</fullName>
    </submittedName>
</protein>
<dbReference type="EMBL" id="QJJM01000008">
    <property type="protein sequence ID" value="PXW74524.1"/>
    <property type="molecule type" value="Genomic_DNA"/>
</dbReference>
<accession>A0A2V3V099</accession>
<dbReference type="AlphaFoldDB" id="A0A2V3V099"/>
<keyword evidence="7" id="KW-1185">Reference proteome</keyword>
<keyword evidence="3" id="KW-0408">Iron</keyword>
<reference evidence="6 7" key="1">
    <citation type="submission" date="2018-05" db="EMBL/GenBank/DDBJ databases">
        <title>Genomic Encyclopedia of Type Strains, Phase IV (KMG-IV): sequencing the most valuable type-strain genomes for metagenomic binning, comparative biology and taxonomic classification.</title>
        <authorList>
            <person name="Goeker M."/>
        </authorList>
    </citation>
    <scope>NUCLEOTIDE SEQUENCE [LARGE SCALE GENOMIC DNA]</scope>
    <source>
        <strain evidence="6 7">DSM 3183</strain>
    </source>
</reference>
<evidence type="ECO:0000256" key="3">
    <source>
        <dbReference type="ARBA" id="ARBA00023004"/>
    </source>
</evidence>
<evidence type="ECO:0000259" key="5">
    <source>
        <dbReference type="Pfam" id="PF00149"/>
    </source>
</evidence>
<dbReference type="Pfam" id="PF00149">
    <property type="entry name" value="Metallophos"/>
    <property type="match status" value="1"/>
</dbReference>
<comment type="caution">
    <text evidence="6">The sequence shown here is derived from an EMBL/GenBank/DDBJ whole genome shotgun (WGS) entry which is preliminary data.</text>
</comment>
<dbReference type="PANTHER" id="PTHR42988:SF2">
    <property type="entry name" value="CYCLIC NUCLEOTIDE PHOSPHODIESTERASE CBUA0032-RELATED"/>
    <property type="match status" value="1"/>
</dbReference>
<evidence type="ECO:0000256" key="4">
    <source>
        <dbReference type="ARBA" id="ARBA00025742"/>
    </source>
</evidence>
<dbReference type="PANTHER" id="PTHR42988">
    <property type="entry name" value="PHOSPHOHYDROLASE"/>
    <property type="match status" value="1"/>
</dbReference>
<dbReference type="InterPro" id="IPR050884">
    <property type="entry name" value="CNP_phosphodiesterase-III"/>
</dbReference>
<evidence type="ECO:0000256" key="1">
    <source>
        <dbReference type="ARBA" id="ARBA00022723"/>
    </source>
</evidence>
<dbReference type="GO" id="GO:0046872">
    <property type="term" value="F:metal ion binding"/>
    <property type="evidence" value="ECO:0007669"/>
    <property type="project" value="UniProtKB-KW"/>
</dbReference>
<gene>
    <name evidence="6" type="ORF">C7451_108186</name>
</gene>
<dbReference type="SUPFAM" id="SSF56300">
    <property type="entry name" value="Metallo-dependent phosphatases"/>
    <property type="match status" value="1"/>
</dbReference>
<proteinExistence type="inferred from homology"/>
<feature type="domain" description="Calcineurin-like phosphoesterase" evidence="5">
    <location>
        <begin position="5"/>
        <end position="194"/>
    </location>
</feature>
<sequence>MTLLFHASDLHFGAEDSAALAWFAQEVSRQQPDAVIITGDLTMRARSAEFAAAQTWLSALGRPVLIEPGNHDLPYFNPVRRIWRPYGRVMRLQEQLHEGVMLDNVHLVSLRTTARAQLRLNWSKGRVGKRALHEALLALQDADHATRLRIVLTHHPLIEAETQSSGRTRGGRTALEAIRGAGANAVLSGHVHDPFDLSVETPAGEIRLIGAGTLSERVRATRPSFNRLQVSEGSLDAQVCAME</sequence>
<dbReference type="Proteomes" id="UP000248014">
    <property type="component" value="Unassembled WGS sequence"/>
</dbReference>
<dbReference type="InterPro" id="IPR029052">
    <property type="entry name" value="Metallo-depent_PP-like"/>
</dbReference>
<evidence type="ECO:0000313" key="6">
    <source>
        <dbReference type="EMBL" id="PXW74524.1"/>
    </source>
</evidence>
<keyword evidence="2" id="KW-0378">Hydrolase</keyword>
<keyword evidence="1" id="KW-0479">Metal-binding</keyword>
<dbReference type="Gene3D" id="3.60.21.10">
    <property type="match status" value="1"/>
</dbReference>